<gene>
    <name evidence="3" type="ORF">MHA02_14840</name>
</gene>
<feature type="domain" description="Methyltransferase type 11" evidence="2">
    <location>
        <begin position="95"/>
        <end position="186"/>
    </location>
</feature>
<keyword evidence="1" id="KW-0808">Transferase</keyword>
<proteinExistence type="predicted"/>
<evidence type="ECO:0000313" key="4">
    <source>
        <dbReference type="Proteomes" id="UP000321258"/>
    </source>
</evidence>
<evidence type="ECO:0000313" key="3">
    <source>
        <dbReference type="EMBL" id="GEO99096.1"/>
    </source>
</evidence>
<protein>
    <recommendedName>
        <fullName evidence="2">Methyltransferase type 11 domain-containing protein</fullName>
    </recommendedName>
</protein>
<dbReference type="CDD" id="cd02440">
    <property type="entry name" value="AdoMet_MTases"/>
    <property type="match status" value="1"/>
</dbReference>
<accession>A0A512IN13</accession>
<keyword evidence="4" id="KW-1185">Reference proteome</keyword>
<dbReference type="Proteomes" id="UP000321258">
    <property type="component" value="Unassembled WGS sequence"/>
</dbReference>
<dbReference type="InterPro" id="IPR029063">
    <property type="entry name" value="SAM-dependent_MTases_sf"/>
</dbReference>
<sequence>MQPRPDFERVAKSAHDPRTIDQIIEHYSLEKNLAKRLKISSKEDRRRFYREAYDTLFQQLPHHPQHNNNYLDHGYISKQAALLKKLIKPDADLIEIGAGDARLAIEMAPHCRSVTAIDVSDALFQPQQAPANVQFLLTNGTTIDMPDGSVDFVYSNQLVEHLHPDDAEEQLREIIRVLRKGGKYFCITPNVTSGPHDVSKYFDYVATGFHLKEHSFSSLASLLRSAGFRSATPLLVRKGGYRVLPFYVAQTIEIAFKIAQTTTRASLRSNPRIRNALGINMIATK</sequence>
<dbReference type="PANTHER" id="PTHR43861:SF3">
    <property type="entry name" value="PUTATIVE (AFU_ORTHOLOGUE AFUA_2G14390)-RELATED"/>
    <property type="match status" value="1"/>
</dbReference>
<dbReference type="Gene3D" id="3.40.50.150">
    <property type="entry name" value="Vaccinia Virus protein VP39"/>
    <property type="match status" value="1"/>
</dbReference>
<dbReference type="AlphaFoldDB" id="A0A512IN13"/>
<dbReference type="PANTHER" id="PTHR43861">
    <property type="entry name" value="TRANS-ACONITATE 2-METHYLTRANSFERASE-RELATED"/>
    <property type="match status" value="1"/>
</dbReference>
<dbReference type="EMBL" id="BJZT01000014">
    <property type="protein sequence ID" value="GEO99096.1"/>
    <property type="molecule type" value="Genomic_DNA"/>
</dbReference>
<organism evidence="3 4">
    <name type="scientific">Methylobacterium haplocladii</name>
    <dbReference type="NCBI Taxonomy" id="1176176"/>
    <lineage>
        <taxon>Bacteria</taxon>
        <taxon>Pseudomonadati</taxon>
        <taxon>Pseudomonadota</taxon>
        <taxon>Alphaproteobacteria</taxon>
        <taxon>Hyphomicrobiales</taxon>
        <taxon>Methylobacteriaceae</taxon>
        <taxon>Methylobacterium</taxon>
    </lineage>
</organism>
<evidence type="ECO:0000256" key="1">
    <source>
        <dbReference type="ARBA" id="ARBA00022679"/>
    </source>
</evidence>
<comment type="caution">
    <text evidence="3">The sequence shown here is derived from an EMBL/GenBank/DDBJ whole genome shotgun (WGS) entry which is preliminary data.</text>
</comment>
<dbReference type="InterPro" id="IPR013216">
    <property type="entry name" value="Methyltransf_11"/>
</dbReference>
<dbReference type="RefSeq" id="WP_147078006.1">
    <property type="nucleotide sequence ID" value="NZ_BJZT01000014.1"/>
</dbReference>
<dbReference type="OrthoDB" id="9071885at2"/>
<reference evidence="3 4" key="1">
    <citation type="submission" date="2019-07" db="EMBL/GenBank/DDBJ databases">
        <title>Whole genome shotgun sequence of Methylobacterium haplocladii NBRC 107714.</title>
        <authorList>
            <person name="Hosoyama A."/>
            <person name="Uohara A."/>
            <person name="Ohji S."/>
            <person name="Ichikawa N."/>
        </authorList>
    </citation>
    <scope>NUCLEOTIDE SEQUENCE [LARGE SCALE GENOMIC DNA]</scope>
    <source>
        <strain evidence="3 4">NBRC 107714</strain>
    </source>
</reference>
<dbReference type="GO" id="GO:0008757">
    <property type="term" value="F:S-adenosylmethionine-dependent methyltransferase activity"/>
    <property type="evidence" value="ECO:0007669"/>
    <property type="project" value="InterPro"/>
</dbReference>
<dbReference type="Pfam" id="PF08241">
    <property type="entry name" value="Methyltransf_11"/>
    <property type="match status" value="1"/>
</dbReference>
<evidence type="ECO:0000259" key="2">
    <source>
        <dbReference type="Pfam" id="PF08241"/>
    </source>
</evidence>
<name>A0A512IN13_9HYPH</name>
<dbReference type="SUPFAM" id="SSF53335">
    <property type="entry name" value="S-adenosyl-L-methionine-dependent methyltransferases"/>
    <property type="match status" value="1"/>
</dbReference>